<dbReference type="EMBL" id="CAADRP010002274">
    <property type="protein sequence ID" value="VFU65215.1"/>
    <property type="molecule type" value="Genomic_DNA"/>
</dbReference>
<dbReference type="InterPro" id="IPR035513">
    <property type="entry name" value="Invertase/methylesterase_inhib"/>
</dbReference>
<feature type="signal peptide" evidence="3">
    <location>
        <begin position="1"/>
        <end position="25"/>
    </location>
</feature>
<organism evidence="5">
    <name type="scientific">Salix viminalis</name>
    <name type="common">Common osier</name>
    <name type="synonym">Basket willow</name>
    <dbReference type="NCBI Taxonomy" id="40686"/>
    <lineage>
        <taxon>Eukaryota</taxon>
        <taxon>Viridiplantae</taxon>
        <taxon>Streptophyta</taxon>
        <taxon>Embryophyta</taxon>
        <taxon>Tracheophyta</taxon>
        <taxon>Spermatophyta</taxon>
        <taxon>Magnoliopsida</taxon>
        <taxon>eudicotyledons</taxon>
        <taxon>Gunneridae</taxon>
        <taxon>Pentapetalae</taxon>
        <taxon>rosids</taxon>
        <taxon>fabids</taxon>
        <taxon>Malpighiales</taxon>
        <taxon>Salicaceae</taxon>
        <taxon>Saliceae</taxon>
        <taxon>Salix</taxon>
    </lineage>
</organism>
<dbReference type="CDD" id="cd15798">
    <property type="entry name" value="PMEI-like_3"/>
    <property type="match status" value="1"/>
</dbReference>
<sequence>MAGSASKSFSLILLALSFYFNSSSAARITPQSSTEFIRTSCSTTTYPKLCYNSLSSHSSTIQTSPKLLVNAALHVTLSSAKSTSTKMSSLSRSHGLKPREVSAMKDCVELLRDAVEEIRKSIDELSHDKQSNFRLMINDVQTWVSAAMTDESTCTDGFEENGMNGSLKTAVNGRIVHIAQMTSNALALINNYGVLHG</sequence>
<dbReference type="PANTHER" id="PTHR31080">
    <property type="entry name" value="PECTINESTERASE INHIBITOR-LIKE"/>
    <property type="match status" value="1"/>
</dbReference>
<dbReference type="SUPFAM" id="SSF101148">
    <property type="entry name" value="Plant invertase/pectin methylesterase inhibitor"/>
    <property type="match status" value="1"/>
</dbReference>
<dbReference type="InterPro" id="IPR051955">
    <property type="entry name" value="PME_Inhibitor"/>
</dbReference>
<dbReference type="Gene3D" id="1.20.140.40">
    <property type="entry name" value="Invertase/pectin methylesterase inhibitor family protein"/>
    <property type="match status" value="1"/>
</dbReference>
<feature type="chain" id="PRO_5026746962" description="Pectinesterase inhibitor domain-containing protein" evidence="3">
    <location>
        <begin position="26"/>
        <end position="197"/>
    </location>
</feature>
<dbReference type="Pfam" id="PF04043">
    <property type="entry name" value="PMEI"/>
    <property type="match status" value="1"/>
</dbReference>
<name>A0A6N2NJH8_SALVM</name>
<dbReference type="InterPro" id="IPR006501">
    <property type="entry name" value="Pectinesterase_inhib_dom"/>
</dbReference>
<dbReference type="PANTHER" id="PTHR31080:SF117">
    <property type="entry name" value="PLANT INVERTASE_PECTIN METHYLESTERASE INHIBITOR SUPERFAMILY PROTEIN"/>
    <property type="match status" value="1"/>
</dbReference>
<accession>A0A6N2NJH8</accession>
<evidence type="ECO:0000259" key="4">
    <source>
        <dbReference type="SMART" id="SM00856"/>
    </source>
</evidence>
<dbReference type="GO" id="GO:0046910">
    <property type="term" value="F:pectinesterase inhibitor activity"/>
    <property type="evidence" value="ECO:0007669"/>
    <property type="project" value="UniProtKB-ARBA"/>
</dbReference>
<evidence type="ECO:0000256" key="3">
    <source>
        <dbReference type="SAM" id="SignalP"/>
    </source>
</evidence>
<evidence type="ECO:0000256" key="2">
    <source>
        <dbReference type="ARBA" id="ARBA00038471"/>
    </source>
</evidence>
<reference evidence="5" key="1">
    <citation type="submission" date="2019-03" db="EMBL/GenBank/DDBJ databases">
        <authorList>
            <person name="Mank J."/>
            <person name="Almeida P."/>
        </authorList>
    </citation>
    <scope>NUCLEOTIDE SEQUENCE</scope>
    <source>
        <strain evidence="5">78183</strain>
    </source>
</reference>
<comment type="similarity">
    <text evidence="2">Belongs to the PMEI family.</text>
</comment>
<gene>
    <name evidence="5" type="ORF">SVIM_LOCUS500144</name>
</gene>
<dbReference type="SMART" id="SM00856">
    <property type="entry name" value="PMEI"/>
    <property type="match status" value="1"/>
</dbReference>
<proteinExistence type="inferred from homology"/>
<keyword evidence="1 3" id="KW-0732">Signal</keyword>
<dbReference type="AlphaFoldDB" id="A0A6N2NJH8"/>
<dbReference type="NCBIfam" id="TIGR01614">
    <property type="entry name" value="PME_inhib"/>
    <property type="match status" value="1"/>
</dbReference>
<feature type="domain" description="Pectinesterase inhibitor" evidence="4">
    <location>
        <begin position="32"/>
        <end position="188"/>
    </location>
</feature>
<protein>
    <recommendedName>
        <fullName evidence="4">Pectinesterase inhibitor domain-containing protein</fullName>
    </recommendedName>
</protein>
<evidence type="ECO:0000256" key="1">
    <source>
        <dbReference type="ARBA" id="ARBA00022729"/>
    </source>
</evidence>
<evidence type="ECO:0000313" key="5">
    <source>
        <dbReference type="EMBL" id="VFU65215.1"/>
    </source>
</evidence>
<dbReference type="FunFam" id="1.20.140.40:FF:000005">
    <property type="entry name" value="Pectin methylesterase inhibitor 1"/>
    <property type="match status" value="1"/>
</dbReference>